<proteinExistence type="predicted"/>
<dbReference type="PANTHER" id="PTHR35910:SF6">
    <property type="entry name" value="2EXR DOMAIN-CONTAINING PROTEIN"/>
    <property type="match status" value="1"/>
</dbReference>
<evidence type="ECO:0000313" key="3">
    <source>
        <dbReference type="Proteomes" id="UP000766486"/>
    </source>
</evidence>
<evidence type="ECO:0000313" key="2">
    <source>
        <dbReference type="EMBL" id="VUC37320.1"/>
    </source>
</evidence>
<accession>A0ABY6V0P9</accession>
<gene>
    <name evidence="2" type="ORF">CLO192961_LOCUS468093</name>
</gene>
<organism evidence="2 3">
    <name type="scientific">Bionectria ochroleuca</name>
    <name type="common">Gliocladium roseum</name>
    <dbReference type="NCBI Taxonomy" id="29856"/>
    <lineage>
        <taxon>Eukaryota</taxon>
        <taxon>Fungi</taxon>
        <taxon>Dikarya</taxon>
        <taxon>Ascomycota</taxon>
        <taxon>Pezizomycotina</taxon>
        <taxon>Sordariomycetes</taxon>
        <taxon>Hypocreomycetidae</taxon>
        <taxon>Hypocreales</taxon>
        <taxon>Bionectriaceae</taxon>
        <taxon>Clonostachys</taxon>
    </lineage>
</organism>
<evidence type="ECO:0000259" key="1">
    <source>
        <dbReference type="Pfam" id="PF20150"/>
    </source>
</evidence>
<reference evidence="2 3" key="1">
    <citation type="submission" date="2019-06" db="EMBL/GenBank/DDBJ databases">
        <authorList>
            <person name="Broberg M."/>
        </authorList>
    </citation>
    <scope>NUCLEOTIDE SEQUENCE [LARGE SCALE GENOMIC DNA]</scope>
</reference>
<dbReference type="InterPro" id="IPR045518">
    <property type="entry name" value="2EXR"/>
</dbReference>
<dbReference type="Pfam" id="PF20150">
    <property type="entry name" value="2EXR"/>
    <property type="match status" value="1"/>
</dbReference>
<sequence length="392" mass="44903">MEAFKPRYTTLNYVHFSYDGLPSESAPESTLFHLFTHLPLELRIRTWELSLPCRRRLFTLRLTHKDRDGPDHHDYDVSIEQLPYAIPQSSVCVESRQVARQRFRLPLLVNTTDRPLTIWINPEGDYLFLPTFNIDISTFANFIIKLKKSDPRGKGILHIAFDSLCKTSIPSLKALSTDLDIPEETITILREWALDLQSVWFVHLLSSESRLGAGPISGTGNWTIMGLNRSIPIFPHAIEFDLFEEDIRPYQPNLKSHTVFYNPKLAVQAWEAMENKLGICNNTGPIRQISHILAVTARQGYLRSAEAEVRCAKTMDDYLQLEQDQTEEFFNQGPGSSNPEWRETEEEKKSLLSAAGFWIFPYGTFDTLNERLSGKACQDLRGQRPGLGLFKL</sequence>
<keyword evidence="3" id="KW-1185">Reference proteome</keyword>
<comment type="caution">
    <text evidence="2">The sequence shown here is derived from an EMBL/GenBank/DDBJ whole genome shotgun (WGS) entry which is preliminary data.</text>
</comment>
<feature type="domain" description="2EXR" evidence="1">
    <location>
        <begin position="32"/>
        <end position="127"/>
    </location>
</feature>
<dbReference type="Proteomes" id="UP000766486">
    <property type="component" value="Unassembled WGS sequence"/>
</dbReference>
<protein>
    <recommendedName>
        <fullName evidence="1">2EXR domain-containing protein</fullName>
    </recommendedName>
</protein>
<dbReference type="EMBL" id="CABFNS010000938">
    <property type="protein sequence ID" value="VUC37320.1"/>
    <property type="molecule type" value="Genomic_DNA"/>
</dbReference>
<dbReference type="PANTHER" id="PTHR35910">
    <property type="entry name" value="2EXR DOMAIN-CONTAINING PROTEIN"/>
    <property type="match status" value="1"/>
</dbReference>
<name>A0ABY6V0P9_BIOOC</name>